<dbReference type="EMBL" id="LR797269">
    <property type="protein sequence ID" value="CAB4197387.1"/>
    <property type="molecule type" value="Genomic_DNA"/>
</dbReference>
<comment type="subcellular location">
    <subcellularLocation>
        <location evidence="1">Virion</location>
    </subcellularLocation>
</comment>
<sequence>MNPIGSSTNFPQGFANGLSVRGMPLLQTQPGQVYFVYNGTVLNPNQRAGSDGNRGTFLDPFATLNYAVNTACTANRGDIVFILPGHAETISSAAILTMATAGVAVIGLGAGSLRPTFTFTTANTANIPVTAANMSIQNCLFVANFAAIASVFTATGTATPTDFAIDSCEFKDTSSILNFVSIVTGNATANSVDGLSFTRNVVSNLGTTAASTSIKTAAVADRVTITDNIGVYAVVNNTAAMLAAGANSITNFYFARNTITRLNTTTTSGLAISTSGTSWSGQCTDNRIFGLNGTAQTWIDTGTKLGFNQNFCPITAAADKSGLINPAAV</sequence>
<keyword evidence="2" id="KW-0946">Virion</keyword>
<dbReference type="GO" id="GO:0019058">
    <property type="term" value="P:viral life cycle"/>
    <property type="evidence" value="ECO:0007669"/>
    <property type="project" value="UniProtKB-ARBA"/>
</dbReference>
<evidence type="ECO:0000256" key="1">
    <source>
        <dbReference type="ARBA" id="ARBA00004328"/>
    </source>
</evidence>
<dbReference type="EMBL" id="LR797037">
    <property type="protein sequence ID" value="CAB4182355.1"/>
    <property type="molecule type" value="Genomic_DNA"/>
</dbReference>
<dbReference type="InterPro" id="IPR011050">
    <property type="entry name" value="Pectin_lyase_fold/virulence"/>
</dbReference>
<evidence type="ECO:0000256" key="2">
    <source>
        <dbReference type="ARBA" id="ARBA00022844"/>
    </source>
</evidence>
<name>A0A6J7XEK6_9CAUD</name>
<dbReference type="GO" id="GO:0044423">
    <property type="term" value="C:virion component"/>
    <property type="evidence" value="ECO:0007669"/>
    <property type="project" value="UniProtKB-KW"/>
</dbReference>
<evidence type="ECO:0000313" key="7">
    <source>
        <dbReference type="EMBL" id="CAB4211813.1"/>
    </source>
</evidence>
<gene>
    <name evidence="5" type="ORF">UFOVP1079_6</name>
    <name evidence="6" type="ORF">UFOVP1320_10</name>
    <name evidence="7" type="ORF">UFOVP1431_45</name>
    <name evidence="8" type="ORF">UFOVP1527_46</name>
    <name evidence="3" type="ORF">UFOVP548_25</name>
    <name evidence="4" type="ORF">UFOVP904_25</name>
</gene>
<organism evidence="8">
    <name type="scientific">uncultured Caudovirales phage</name>
    <dbReference type="NCBI Taxonomy" id="2100421"/>
    <lineage>
        <taxon>Viruses</taxon>
        <taxon>Duplodnaviria</taxon>
        <taxon>Heunggongvirae</taxon>
        <taxon>Uroviricota</taxon>
        <taxon>Caudoviricetes</taxon>
        <taxon>Peduoviridae</taxon>
        <taxon>Maltschvirus</taxon>
        <taxon>Maltschvirus maltsch</taxon>
    </lineage>
</organism>
<dbReference type="EMBL" id="LR796520">
    <property type="protein sequence ID" value="CAB4149616.1"/>
    <property type="molecule type" value="Genomic_DNA"/>
</dbReference>
<reference evidence="8" key="1">
    <citation type="submission" date="2020-05" db="EMBL/GenBank/DDBJ databases">
        <authorList>
            <person name="Chiriac C."/>
            <person name="Salcher M."/>
            <person name="Ghai R."/>
            <person name="Kavagutti S V."/>
        </authorList>
    </citation>
    <scope>NUCLEOTIDE SEQUENCE</scope>
</reference>
<evidence type="ECO:0000313" key="5">
    <source>
        <dbReference type="EMBL" id="CAB4182355.1"/>
    </source>
</evidence>
<dbReference type="EMBL" id="LR797378">
    <property type="protein sequence ID" value="CAB4211813.1"/>
    <property type="molecule type" value="Genomic_DNA"/>
</dbReference>
<dbReference type="Gene3D" id="2.160.20.10">
    <property type="entry name" value="Single-stranded right-handed beta-helix, Pectin lyase-like"/>
    <property type="match status" value="1"/>
</dbReference>
<dbReference type="EMBL" id="LR796851">
    <property type="protein sequence ID" value="CAB4169982.1"/>
    <property type="molecule type" value="Genomic_DNA"/>
</dbReference>
<dbReference type="InterPro" id="IPR012334">
    <property type="entry name" value="Pectin_lyas_fold"/>
</dbReference>
<evidence type="ECO:0000313" key="8">
    <source>
        <dbReference type="EMBL" id="CAB5227481.1"/>
    </source>
</evidence>
<dbReference type="GO" id="GO:0051701">
    <property type="term" value="P:biological process involved in interaction with host"/>
    <property type="evidence" value="ECO:0007669"/>
    <property type="project" value="UniProtKB-ARBA"/>
</dbReference>
<dbReference type="EMBL" id="LR798373">
    <property type="protein sequence ID" value="CAB5227481.1"/>
    <property type="molecule type" value="Genomic_DNA"/>
</dbReference>
<evidence type="ECO:0000313" key="6">
    <source>
        <dbReference type="EMBL" id="CAB4197387.1"/>
    </source>
</evidence>
<dbReference type="SUPFAM" id="SSF51126">
    <property type="entry name" value="Pectin lyase-like"/>
    <property type="match status" value="1"/>
</dbReference>
<proteinExistence type="predicted"/>
<protein>
    <submittedName>
        <fullName evidence="8">Uncharacterized protein</fullName>
    </submittedName>
</protein>
<evidence type="ECO:0000313" key="4">
    <source>
        <dbReference type="EMBL" id="CAB4169982.1"/>
    </source>
</evidence>
<accession>A0A6J7XEK6</accession>
<evidence type="ECO:0000313" key="3">
    <source>
        <dbReference type="EMBL" id="CAB4149616.1"/>
    </source>
</evidence>